<keyword evidence="2" id="KW-1133">Transmembrane helix</keyword>
<keyword evidence="2" id="KW-0812">Transmembrane</keyword>
<gene>
    <name evidence="4" type="ORF">ACPOL_3879</name>
</gene>
<feature type="domain" description="Fibronectin type-III" evidence="3">
    <location>
        <begin position="283"/>
        <end position="381"/>
    </location>
</feature>
<dbReference type="SMART" id="SM00060">
    <property type="entry name" value="FN3"/>
    <property type="match status" value="3"/>
</dbReference>
<keyword evidence="5" id="KW-1185">Reference proteome</keyword>
<dbReference type="Proteomes" id="UP000253606">
    <property type="component" value="Chromosome"/>
</dbReference>
<evidence type="ECO:0000256" key="1">
    <source>
        <dbReference type="SAM" id="MobiDB-lite"/>
    </source>
</evidence>
<accession>A0A2Z5G254</accession>
<dbReference type="InterPro" id="IPR036116">
    <property type="entry name" value="FN3_sf"/>
</dbReference>
<name>A0A2Z5G254_9BACT</name>
<proteinExistence type="predicted"/>
<dbReference type="SUPFAM" id="SSF49265">
    <property type="entry name" value="Fibronectin type III"/>
    <property type="match status" value="1"/>
</dbReference>
<dbReference type="Gene3D" id="2.60.40.10">
    <property type="entry name" value="Immunoglobulins"/>
    <property type="match status" value="1"/>
</dbReference>
<evidence type="ECO:0000259" key="3">
    <source>
        <dbReference type="PROSITE" id="PS50853"/>
    </source>
</evidence>
<dbReference type="KEGG" id="abas:ACPOL_3879"/>
<evidence type="ECO:0000313" key="4">
    <source>
        <dbReference type="EMBL" id="AXC13158.1"/>
    </source>
</evidence>
<dbReference type="CDD" id="cd00063">
    <property type="entry name" value="FN3"/>
    <property type="match status" value="1"/>
</dbReference>
<keyword evidence="2" id="KW-0472">Membrane</keyword>
<dbReference type="InterPro" id="IPR013783">
    <property type="entry name" value="Ig-like_fold"/>
</dbReference>
<dbReference type="InterPro" id="IPR003961">
    <property type="entry name" value="FN3_dom"/>
</dbReference>
<dbReference type="PROSITE" id="PS51257">
    <property type="entry name" value="PROKAR_LIPOPROTEIN"/>
    <property type="match status" value="1"/>
</dbReference>
<reference evidence="4 5" key="1">
    <citation type="journal article" date="2018" name="Front. Microbiol.">
        <title>Hydrolytic Capabilities as a Key to Environmental Success: Chitinolytic and Cellulolytic Acidobacteria From Acidic Sub-arctic Soils and Boreal Peatlands.</title>
        <authorList>
            <person name="Belova S.E."/>
            <person name="Ravin N.V."/>
            <person name="Pankratov T.A."/>
            <person name="Rakitin A.L."/>
            <person name="Ivanova A.A."/>
            <person name="Beletsky A.V."/>
            <person name="Mardanov A.V."/>
            <person name="Sinninghe Damste J.S."/>
            <person name="Dedysh S.N."/>
        </authorList>
    </citation>
    <scope>NUCLEOTIDE SEQUENCE [LARGE SCALE GENOMIC DNA]</scope>
    <source>
        <strain evidence="4 5">SBC82</strain>
    </source>
</reference>
<dbReference type="PROSITE" id="PS50853">
    <property type="entry name" value="FN3"/>
    <property type="match status" value="1"/>
</dbReference>
<evidence type="ECO:0000256" key="2">
    <source>
        <dbReference type="SAM" id="Phobius"/>
    </source>
</evidence>
<organism evidence="4 5">
    <name type="scientific">Acidisarcina polymorpha</name>
    <dbReference type="NCBI Taxonomy" id="2211140"/>
    <lineage>
        <taxon>Bacteria</taxon>
        <taxon>Pseudomonadati</taxon>
        <taxon>Acidobacteriota</taxon>
        <taxon>Terriglobia</taxon>
        <taxon>Terriglobales</taxon>
        <taxon>Acidobacteriaceae</taxon>
        <taxon>Acidisarcina</taxon>
    </lineage>
</organism>
<evidence type="ECO:0000313" key="5">
    <source>
        <dbReference type="Proteomes" id="UP000253606"/>
    </source>
</evidence>
<protein>
    <submittedName>
        <fullName evidence="4">Large repetitive protein</fullName>
    </submittedName>
</protein>
<dbReference type="AlphaFoldDB" id="A0A2Z5G254"/>
<dbReference type="EMBL" id="CP030840">
    <property type="protein sequence ID" value="AXC13158.1"/>
    <property type="molecule type" value="Genomic_DNA"/>
</dbReference>
<sequence length="381" mass="40827">MLRRFPSPASKLCAVRFCFSQLSLLAMIFWITGCGQTGVPLPPTLRLPVPVDDLTANRVADQVTLRWTMPHRTTDKLALKGPQPVHICRQVGNGSCETVADVSFPPEKPASYVDTLPASLAGGSKQLLSYTIEVRNRHGRSAGASNPVYTLAGAAPPPLSGVRGEMTASGVLLQWQPSSLNGDEHKIEIQRTLLSISKPSTSAKPGHSPFAESSPQLVKDQMLTVQQPDGLETGKVLDPDAAPNQRYSYRLSRAEVVTVNGKSVQVEGATSSEISVTTKDTFPPRPPIGLAAVAAPDEGAIDLSWAPNTESDLAGYAVYRRQGSSEPTRVSPADAPLETPSYRDLTAKPGQEYTYSVSAIDRDGNESARSVEVTETLRTKP</sequence>
<feature type="transmembrane region" description="Helical" evidence="2">
    <location>
        <begin position="12"/>
        <end position="31"/>
    </location>
</feature>
<feature type="region of interest" description="Disordered" evidence="1">
    <location>
        <begin position="322"/>
        <end position="381"/>
    </location>
</feature>